<dbReference type="AlphaFoldDB" id="A0A8S2Y785"/>
<dbReference type="EMBL" id="CAJOBI010089915">
    <property type="protein sequence ID" value="CAF4537225.1"/>
    <property type="molecule type" value="Genomic_DNA"/>
</dbReference>
<evidence type="ECO:0000313" key="2">
    <source>
        <dbReference type="EMBL" id="CAF4537225.1"/>
    </source>
</evidence>
<gene>
    <name evidence="2" type="ORF">SMN809_LOCUS36472</name>
</gene>
<evidence type="ECO:0000313" key="3">
    <source>
        <dbReference type="Proteomes" id="UP000676336"/>
    </source>
</evidence>
<sequence>KPLTNSSEKKKSNDDRNQSKTITNLLKSKKDDYVVLKNTKNVSSDIWEKFGLPARRSSNNSNRFKVIPSYKNVTE</sequence>
<name>A0A8S2Y785_9BILA</name>
<comment type="caution">
    <text evidence="2">The sequence shown here is derived from an EMBL/GenBank/DDBJ whole genome shotgun (WGS) entry which is preliminary data.</text>
</comment>
<protein>
    <submittedName>
        <fullName evidence="2">Uncharacterized protein</fullName>
    </submittedName>
</protein>
<reference evidence="2" key="1">
    <citation type="submission" date="2021-02" db="EMBL/GenBank/DDBJ databases">
        <authorList>
            <person name="Nowell W R."/>
        </authorList>
    </citation>
    <scope>NUCLEOTIDE SEQUENCE</scope>
</reference>
<feature type="compositionally biased region" description="Basic and acidic residues" evidence="1">
    <location>
        <begin position="7"/>
        <end position="18"/>
    </location>
</feature>
<proteinExistence type="predicted"/>
<accession>A0A8S2Y785</accession>
<feature type="region of interest" description="Disordered" evidence="1">
    <location>
        <begin position="1"/>
        <end position="23"/>
    </location>
</feature>
<feature type="non-terminal residue" evidence="2">
    <location>
        <position position="1"/>
    </location>
</feature>
<organism evidence="2 3">
    <name type="scientific">Rotaria magnacalcarata</name>
    <dbReference type="NCBI Taxonomy" id="392030"/>
    <lineage>
        <taxon>Eukaryota</taxon>
        <taxon>Metazoa</taxon>
        <taxon>Spiralia</taxon>
        <taxon>Gnathifera</taxon>
        <taxon>Rotifera</taxon>
        <taxon>Eurotatoria</taxon>
        <taxon>Bdelloidea</taxon>
        <taxon>Philodinida</taxon>
        <taxon>Philodinidae</taxon>
        <taxon>Rotaria</taxon>
    </lineage>
</organism>
<evidence type="ECO:0000256" key="1">
    <source>
        <dbReference type="SAM" id="MobiDB-lite"/>
    </source>
</evidence>
<dbReference type="Proteomes" id="UP000676336">
    <property type="component" value="Unassembled WGS sequence"/>
</dbReference>